<gene>
    <name evidence="5" type="ORF">MXMO3_02628</name>
</gene>
<dbReference type="GO" id="GO:0006508">
    <property type="term" value="P:proteolysis"/>
    <property type="evidence" value="ECO:0007669"/>
    <property type="project" value="UniProtKB-KW"/>
</dbReference>
<dbReference type="GO" id="GO:0008233">
    <property type="term" value="F:peptidase activity"/>
    <property type="evidence" value="ECO:0007669"/>
    <property type="project" value="UniProtKB-KW"/>
</dbReference>
<dbReference type="InterPro" id="IPR054613">
    <property type="entry name" value="Peptidase_S78_dom"/>
</dbReference>
<evidence type="ECO:0000256" key="3">
    <source>
        <dbReference type="ARBA" id="ARBA00022801"/>
    </source>
</evidence>
<organism evidence="5 6">
    <name type="scientific">Maritalea myrionectae</name>
    <dbReference type="NCBI Taxonomy" id="454601"/>
    <lineage>
        <taxon>Bacteria</taxon>
        <taxon>Pseudomonadati</taxon>
        <taxon>Pseudomonadota</taxon>
        <taxon>Alphaproteobacteria</taxon>
        <taxon>Hyphomicrobiales</taxon>
        <taxon>Devosiaceae</taxon>
        <taxon>Maritalea</taxon>
    </lineage>
</organism>
<dbReference type="RefSeq" id="WP_084633835.1">
    <property type="nucleotide sequence ID" value="NZ_CP021330.1"/>
</dbReference>
<protein>
    <submittedName>
        <fullName evidence="5">Putative prohead protease</fullName>
    </submittedName>
</protein>
<dbReference type="KEGG" id="mmyr:MXMO3_02628"/>
<dbReference type="NCBIfam" id="TIGR01543">
    <property type="entry name" value="proheadase_HK97"/>
    <property type="match status" value="1"/>
</dbReference>
<dbReference type="SUPFAM" id="SSF50789">
    <property type="entry name" value="Herpes virus serine proteinase, assemblin"/>
    <property type="match status" value="1"/>
</dbReference>
<dbReference type="STRING" id="1122213.GCA_000423365_00264"/>
<accession>A0A2R4MGK9</accession>
<feature type="domain" description="Prohead serine protease" evidence="4">
    <location>
        <begin position="11"/>
        <end position="142"/>
    </location>
</feature>
<keyword evidence="6" id="KW-1185">Reference proteome</keyword>
<evidence type="ECO:0000256" key="1">
    <source>
        <dbReference type="ARBA" id="ARBA00022612"/>
    </source>
</evidence>
<dbReference type="Proteomes" id="UP000258927">
    <property type="component" value="Chromosome"/>
</dbReference>
<keyword evidence="3" id="KW-0378">Hydrolase</keyword>
<evidence type="ECO:0000313" key="5">
    <source>
        <dbReference type="EMBL" id="AVX05140.1"/>
    </source>
</evidence>
<dbReference type="InterPro" id="IPR006433">
    <property type="entry name" value="Prohead_protease"/>
</dbReference>
<evidence type="ECO:0000259" key="4">
    <source>
        <dbReference type="Pfam" id="PF04586"/>
    </source>
</evidence>
<dbReference type="EMBL" id="CP021330">
    <property type="protein sequence ID" value="AVX05140.1"/>
    <property type="molecule type" value="Genomic_DNA"/>
</dbReference>
<dbReference type="Pfam" id="PF04586">
    <property type="entry name" value="Peptidase_S78"/>
    <property type="match status" value="1"/>
</dbReference>
<dbReference type="AlphaFoldDB" id="A0A2R4MGK9"/>
<proteinExistence type="predicted"/>
<evidence type="ECO:0000256" key="2">
    <source>
        <dbReference type="ARBA" id="ARBA00022670"/>
    </source>
</evidence>
<sequence length="161" mass="17922">MSRSITISASGRFEGYASIFGKIDKGGDVVMPGAFAKSLKNRPARQVRMLFQHDPKEPIGRWFDIFETDIGLKVRGQLTSKVPRSDALAALIEHGSVDGLSIGFRTVRASRANASKPRRLWEVDLWEISVVTFPMLESARIHPADLAQQLRRTSQIFASKP</sequence>
<evidence type="ECO:0000313" key="6">
    <source>
        <dbReference type="Proteomes" id="UP000258927"/>
    </source>
</evidence>
<reference evidence="5 6" key="1">
    <citation type="submission" date="2017-05" db="EMBL/GenBank/DDBJ databases">
        <title>Genome Analysis of Maritalea myrionectae HL2708#5.</title>
        <authorList>
            <consortium name="Cotde Inc.-PKNU"/>
            <person name="Jang D."/>
            <person name="Oh H.-M."/>
        </authorList>
    </citation>
    <scope>NUCLEOTIDE SEQUENCE [LARGE SCALE GENOMIC DNA]</scope>
    <source>
        <strain evidence="5 6">HL2708#5</strain>
    </source>
</reference>
<keyword evidence="2 5" id="KW-0645">Protease</keyword>
<name>A0A2R4MGK9_9HYPH</name>
<keyword evidence="1" id="KW-1188">Viral release from host cell</keyword>